<gene>
    <name evidence="3" type="ORF">BBA_02138</name>
</gene>
<evidence type="ECO:0000313" key="3">
    <source>
        <dbReference type="EMBL" id="EJP69103.1"/>
    </source>
</evidence>
<organism evidence="3 4">
    <name type="scientific">Beauveria bassiana (strain ARSEF 2860)</name>
    <name type="common">White muscardine disease fungus</name>
    <name type="synonym">Tritirachium shiotae</name>
    <dbReference type="NCBI Taxonomy" id="655819"/>
    <lineage>
        <taxon>Eukaryota</taxon>
        <taxon>Fungi</taxon>
        <taxon>Dikarya</taxon>
        <taxon>Ascomycota</taxon>
        <taxon>Pezizomycotina</taxon>
        <taxon>Sordariomycetes</taxon>
        <taxon>Hypocreomycetidae</taxon>
        <taxon>Hypocreales</taxon>
        <taxon>Cordycipitaceae</taxon>
        <taxon>Beauveria</taxon>
    </lineage>
</organism>
<feature type="compositionally biased region" description="Acidic residues" evidence="1">
    <location>
        <begin position="671"/>
        <end position="684"/>
    </location>
</feature>
<dbReference type="HOGENOM" id="CLU_013984_0_0_1"/>
<feature type="compositionally biased region" description="Low complexity" evidence="1">
    <location>
        <begin position="532"/>
        <end position="543"/>
    </location>
</feature>
<evidence type="ECO:0000256" key="1">
    <source>
        <dbReference type="SAM" id="MobiDB-lite"/>
    </source>
</evidence>
<dbReference type="OrthoDB" id="5575722at2759"/>
<protein>
    <recommendedName>
        <fullName evidence="2">HAUS augmin-like complex subunit 6 N-terminal domain-containing protein</fullName>
    </recommendedName>
</protein>
<sequence>MAAAQHSRTRSDRVGAPGAAAASRRPLSMHGRPPAPPTPSAVKAAPSPSIPMLLTNMRLLDLDLCEDWPAITPATLAGTTQNHKRRVQAVEWALYRLFEIWDPEDTASKLKPHFPAVDQLQSVSLRAALLRGLENAKKKGALGRDALIRKTMLDDCKGERLEEVLAAFSSAVLRSTLAGQSRTRPLVVKAALEDRGYQGDDHLLLRPLIIAHRVSLKRSLEKRRQAAAKFSDFGDLLAMKERGIARRSEILQAKQANESDARISEVVCQKLRQTVRNNWSGNEAWMDTLLAGDAAGKGSKGLLGTPYDRVWRRVQQGRLAELEDDGRGLLQQLDTRVDAQKQRLARWDELRRDMASGSSRNKRLASPLKRRLAPKPMSKGIDLQFNSHKDLHVGAAPGTRPTNDEQLDQEYASIIDDLDNELAEIKTNSFENAVQRLYNMSAQYGRTDVSVHLSSDPISELSDLDDMDEEDDEPESAPYYPLHQTKNIQHTATSRLTSRPAGTYADSAAHTLHRSGSDRSYGAPYYSEDGYSTTSTHQPSSSHAGNLRQQYTDGDETSSSPPTTSSWAADHMTETTASRGSDSPSPKKSRGAASSATATASTAATAAAAVTVTGKPRHTLSLAERTRMSMARRSMQFLQDEEPELPASRRAGIPPLPLSKTSATTTTTTMQEEDKEEEEEEEDDLASRTRISMAGFEKAQQRARTDRQREMRRELKRARALPPRREGSQWED</sequence>
<feature type="compositionally biased region" description="Polar residues" evidence="1">
    <location>
        <begin position="574"/>
        <end position="586"/>
    </location>
</feature>
<reference evidence="3 4" key="1">
    <citation type="journal article" date="2012" name="Sci. Rep.">
        <title>Genomic perspectives on the evolution of fungal entomopathogenicity in Beauveria bassiana.</title>
        <authorList>
            <person name="Xiao G."/>
            <person name="Ying S.H."/>
            <person name="Zheng P."/>
            <person name="Wang Z.L."/>
            <person name="Zhang S."/>
            <person name="Xie X.Q."/>
            <person name="Shang Y."/>
            <person name="St Leger R.J."/>
            <person name="Zhao G.P."/>
            <person name="Wang C."/>
            <person name="Feng M.G."/>
        </authorList>
    </citation>
    <scope>NUCLEOTIDE SEQUENCE [LARGE SCALE GENOMIC DNA]</scope>
    <source>
        <strain evidence="3 4">ARSEF 2860</strain>
    </source>
</reference>
<dbReference type="STRING" id="655819.J5JWZ5"/>
<proteinExistence type="predicted"/>
<name>J5JWZ5_BEAB2</name>
<dbReference type="InParanoid" id="J5JWZ5"/>
<accession>J5JWZ5</accession>
<evidence type="ECO:0000313" key="4">
    <source>
        <dbReference type="Proteomes" id="UP000002762"/>
    </source>
</evidence>
<dbReference type="AlphaFoldDB" id="J5JWZ5"/>
<keyword evidence="4" id="KW-1185">Reference proteome</keyword>
<dbReference type="GeneID" id="19885150"/>
<feature type="region of interest" description="Disordered" evidence="1">
    <location>
        <begin position="450"/>
        <end position="487"/>
    </location>
</feature>
<feature type="compositionally biased region" description="Acidic residues" evidence="1">
    <location>
        <begin position="462"/>
        <end position="475"/>
    </location>
</feature>
<feature type="compositionally biased region" description="Low complexity" evidence="1">
    <location>
        <begin position="15"/>
        <end position="28"/>
    </location>
</feature>
<dbReference type="Proteomes" id="UP000002762">
    <property type="component" value="Unassembled WGS sequence"/>
</dbReference>
<feature type="region of interest" description="Disordered" evidence="1">
    <location>
        <begin position="642"/>
        <end position="732"/>
    </location>
</feature>
<feature type="compositionally biased region" description="Low complexity" evidence="1">
    <location>
        <begin position="557"/>
        <end position="566"/>
    </location>
</feature>
<feature type="compositionally biased region" description="Basic and acidic residues" evidence="1">
    <location>
        <begin position="699"/>
        <end position="713"/>
    </location>
</feature>
<dbReference type="Pfam" id="PF14661">
    <property type="entry name" value="HAUS6_N"/>
    <property type="match status" value="1"/>
</dbReference>
<feature type="region of interest" description="Disordered" evidence="1">
    <location>
        <begin position="508"/>
        <end position="597"/>
    </location>
</feature>
<feature type="region of interest" description="Disordered" evidence="1">
    <location>
        <begin position="1"/>
        <end position="46"/>
    </location>
</feature>
<evidence type="ECO:0000259" key="2">
    <source>
        <dbReference type="Pfam" id="PF14661"/>
    </source>
</evidence>
<feature type="domain" description="HAUS augmin-like complex subunit 6 N-terminal" evidence="2">
    <location>
        <begin position="53"/>
        <end position="280"/>
    </location>
</feature>
<feature type="compositionally biased region" description="Basic and acidic residues" evidence="1">
    <location>
        <begin position="723"/>
        <end position="732"/>
    </location>
</feature>
<dbReference type="RefSeq" id="XP_008595457.1">
    <property type="nucleotide sequence ID" value="XM_008597235.1"/>
</dbReference>
<dbReference type="InterPro" id="IPR028163">
    <property type="entry name" value="HAUS_6_N"/>
</dbReference>
<dbReference type="EMBL" id="JH725153">
    <property type="protein sequence ID" value="EJP69103.1"/>
    <property type="molecule type" value="Genomic_DNA"/>
</dbReference>